<evidence type="ECO:0000313" key="3">
    <source>
        <dbReference type="Proteomes" id="UP000708208"/>
    </source>
</evidence>
<organism evidence="2 3">
    <name type="scientific">Allacma fusca</name>
    <dbReference type="NCBI Taxonomy" id="39272"/>
    <lineage>
        <taxon>Eukaryota</taxon>
        <taxon>Metazoa</taxon>
        <taxon>Ecdysozoa</taxon>
        <taxon>Arthropoda</taxon>
        <taxon>Hexapoda</taxon>
        <taxon>Collembola</taxon>
        <taxon>Symphypleona</taxon>
        <taxon>Sminthuridae</taxon>
        <taxon>Allacma</taxon>
    </lineage>
</organism>
<feature type="non-terminal residue" evidence="2">
    <location>
        <position position="1"/>
    </location>
</feature>
<dbReference type="Proteomes" id="UP000708208">
    <property type="component" value="Unassembled WGS sequence"/>
</dbReference>
<protein>
    <submittedName>
        <fullName evidence="2">Uncharacterized protein</fullName>
    </submittedName>
</protein>
<evidence type="ECO:0000313" key="2">
    <source>
        <dbReference type="EMBL" id="CAG7833262.1"/>
    </source>
</evidence>
<feature type="signal peptide" evidence="1">
    <location>
        <begin position="1"/>
        <end position="20"/>
    </location>
</feature>
<name>A0A8J2PYP1_9HEXA</name>
<proteinExistence type="predicted"/>
<feature type="chain" id="PRO_5035154824" evidence="1">
    <location>
        <begin position="21"/>
        <end position="48"/>
    </location>
</feature>
<sequence>MKALLFAGLFILSIFALGKGVESKSVQVFLRHQEMQNDFPDQTRTRIA</sequence>
<reference evidence="2" key="1">
    <citation type="submission" date="2021-06" db="EMBL/GenBank/DDBJ databases">
        <authorList>
            <person name="Hodson N. C."/>
            <person name="Mongue J. A."/>
            <person name="Jaron S. K."/>
        </authorList>
    </citation>
    <scope>NUCLEOTIDE SEQUENCE</scope>
</reference>
<evidence type="ECO:0000256" key="1">
    <source>
        <dbReference type="SAM" id="SignalP"/>
    </source>
</evidence>
<comment type="caution">
    <text evidence="2">The sequence shown here is derived from an EMBL/GenBank/DDBJ whole genome shotgun (WGS) entry which is preliminary data.</text>
</comment>
<accession>A0A8J2PYP1</accession>
<keyword evidence="1" id="KW-0732">Signal</keyword>
<dbReference type="AlphaFoldDB" id="A0A8J2PYP1"/>
<dbReference type="EMBL" id="CAJVCH010569330">
    <property type="protein sequence ID" value="CAG7833262.1"/>
    <property type="molecule type" value="Genomic_DNA"/>
</dbReference>
<keyword evidence="3" id="KW-1185">Reference proteome</keyword>
<gene>
    <name evidence="2" type="ORF">AFUS01_LOCUS42901</name>
</gene>